<evidence type="ECO:0000256" key="5">
    <source>
        <dbReference type="PROSITE-ProRule" id="PRU01091"/>
    </source>
</evidence>
<dbReference type="SUPFAM" id="SSF48452">
    <property type="entry name" value="TPR-like"/>
    <property type="match status" value="1"/>
</dbReference>
<organism evidence="8 9">
    <name type="scientific">Terrabacter aeriphilus</name>
    <dbReference type="NCBI Taxonomy" id="515662"/>
    <lineage>
        <taxon>Bacteria</taxon>
        <taxon>Bacillati</taxon>
        <taxon>Actinomycetota</taxon>
        <taxon>Actinomycetes</taxon>
        <taxon>Micrococcales</taxon>
        <taxon>Intrasporangiaceae</taxon>
        <taxon>Terrabacter</taxon>
    </lineage>
</organism>
<dbReference type="Pfam" id="PF00486">
    <property type="entry name" value="Trans_reg_C"/>
    <property type="match status" value="1"/>
</dbReference>
<dbReference type="PANTHER" id="PTHR35807">
    <property type="entry name" value="TRANSCRIPTIONAL REGULATOR REDD-RELATED"/>
    <property type="match status" value="1"/>
</dbReference>
<evidence type="ECO:0000256" key="2">
    <source>
        <dbReference type="ARBA" id="ARBA00023015"/>
    </source>
</evidence>
<evidence type="ECO:0000313" key="9">
    <source>
        <dbReference type="Proteomes" id="UP001500427"/>
    </source>
</evidence>
<dbReference type="PROSITE" id="PS51755">
    <property type="entry name" value="OMPR_PHOB"/>
    <property type="match status" value="1"/>
</dbReference>
<accession>A0ABP9JAR9</accession>
<evidence type="ECO:0000256" key="4">
    <source>
        <dbReference type="ARBA" id="ARBA00023163"/>
    </source>
</evidence>
<proteinExistence type="inferred from homology"/>
<dbReference type="Gene3D" id="1.10.10.10">
    <property type="entry name" value="Winged helix-like DNA-binding domain superfamily/Winged helix DNA-binding domain"/>
    <property type="match status" value="1"/>
</dbReference>
<dbReference type="RefSeq" id="WP_345506978.1">
    <property type="nucleotide sequence ID" value="NZ_BAABIW010000011.1"/>
</dbReference>
<keyword evidence="9" id="KW-1185">Reference proteome</keyword>
<evidence type="ECO:0000313" key="8">
    <source>
        <dbReference type="EMBL" id="GAA5024397.1"/>
    </source>
</evidence>
<feature type="region of interest" description="Disordered" evidence="6">
    <location>
        <begin position="294"/>
        <end position="315"/>
    </location>
</feature>
<dbReference type="InterPro" id="IPR001867">
    <property type="entry name" value="OmpR/PhoB-type_DNA-bd"/>
</dbReference>
<comment type="similarity">
    <text evidence="1">Belongs to the AfsR/DnrI/RedD regulatory family.</text>
</comment>
<evidence type="ECO:0000259" key="7">
    <source>
        <dbReference type="PROSITE" id="PS51755"/>
    </source>
</evidence>
<keyword evidence="2" id="KW-0805">Transcription regulation</keyword>
<evidence type="ECO:0000256" key="3">
    <source>
        <dbReference type="ARBA" id="ARBA00023125"/>
    </source>
</evidence>
<reference evidence="9" key="1">
    <citation type="journal article" date="2019" name="Int. J. Syst. Evol. Microbiol.">
        <title>The Global Catalogue of Microorganisms (GCM) 10K type strain sequencing project: providing services to taxonomists for standard genome sequencing and annotation.</title>
        <authorList>
            <consortium name="The Broad Institute Genomics Platform"/>
            <consortium name="The Broad Institute Genome Sequencing Center for Infectious Disease"/>
            <person name="Wu L."/>
            <person name="Ma J."/>
        </authorList>
    </citation>
    <scope>NUCLEOTIDE SEQUENCE [LARGE SCALE GENOMIC DNA]</scope>
    <source>
        <strain evidence="9">JCM 17687</strain>
    </source>
</reference>
<gene>
    <name evidence="8" type="ORF">GCM10023258_16410</name>
</gene>
<dbReference type="InterPro" id="IPR005158">
    <property type="entry name" value="BTAD"/>
</dbReference>
<protein>
    <recommendedName>
        <fullName evidence="7">OmpR/PhoB-type domain-containing protein</fullName>
    </recommendedName>
</protein>
<dbReference type="InterPro" id="IPR011990">
    <property type="entry name" value="TPR-like_helical_dom_sf"/>
</dbReference>
<dbReference type="InterPro" id="IPR036388">
    <property type="entry name" value="WH-like_DNA-bd_sf"/>
</dbReference>
<dbReference type="EMBL" id="BAABIW010000011">
    <property type="protein sequence ID" value="GAA5024397.1"/>
    <property type="molecule type" value="Genomic_DNA"/>
</dbReference>
<dbReference type="SMART" id="SM00862">
    <property type="entry name" value="Trans_reg_C"/>
    <property type="match status" value="1"/>
</dbReference>
<dbReference type="SUPFAM" id="SSF46894">
    <property type="entry name" value="C-terminal effector domain of the bipartite response regulators"/>
    <property type="match status" value="1"/>
</dbReference>
<keyword evidence="4" id="KW-0804">Transcription</keyword>
<dbReference type="Proteomes" id="UP001500427">
    <property type="component" value="Unassembled WGS sequence"/>
</dbReference>
<feature type="domain" description="OmpR/PhoB-type" evidence="7">
    <location>
        <begin position="1"/>
        <end position="107"/>
    </location>
</feature>
<dbReference type="Pfam" id="PF03704">
    <property type="entry name" value="BTAD"/>
    <property type="match status" value="1"/>
</dbReference>
<comment type="caution">
    <text evidence="8">The sequence shown here is derived from an EMBL/GenBank/DDBJ whole genome shotgun (WGS) entry which is preliminary data.</text>
</comment>
<dbReference type="SMART" id="SM01043">
    <property type="entry name" value="BTAD"/>
    <property type="match status" value="1"/>
</dbReference>
<dbReference type="PANTHER" id="PTHR35807:SF1">
    <property type="entry name" value="TRANSCRIPTIONAL REGULATOR REDD"/>
    <property type="match status" value="1"/>
</dbReference>
<name>A0ABP9JAR9_9MICO</name>
<dbReference type="Gene3D" id="1.25.40.10">
    <property type="entry name" value="Tetratricopeptide repeat domain"/>
    <property type="match status" value="1"/>
</dbReference>
<dbReference type="InterPro" id="IPR051677">
    <property type="entry name" value="AfsR-DnrI-RedD_regulator"/>
</dbReference>
<evidence type="ECO:0000256" key="6">
    <source>
        <dbReference type="SAM" id="MobiDB-lite"/>
    </source>
</evidence>
<sequence>MGVLSRRAPWMSVRVCGGLQVTTARAVLGPRDLGGGKARQVLIALLVEGGTPVSKTRLIEMLWGDEPPAGALSTLEAYVSVLRKRLAIAEPGLRPVLTVPGGYRWDVDVVPVDLVEFGRHVAAAREAGAVGCCPLTDYRTAIDLVEAPLLPDDVDLPWLRDRAHVHAARVLQVLVEAGRAAIAAGDLERSEAWARRALELDPLLESAWVVLLETLERRGQEAEALREYDACRTLLAAELGCEPGPRLRGVFERLLVATSCAADGGLGELLEAVVRLHLALLDGRGTRPYAVDGVADSGRRGGAEDAQPPVVGQGTSLSEDCRRLRELVRAVAGPAERGLTRFTPMATSA</sequence>
<keyword evidence="3 5" id="KW-0238">DNA-binding</keyword>
<evidence type="ECO:0000256" key="1">
    <source>
        <dbReference type="ARBA" id="ARBA00005820"/>
    </source>
</evidence>
<dbReference type="InterPro" id="IPR016032">
    <property type="entry name" value="Sig_transdc_resp-reg_C-effctor"/>
</dbReference>
<feature type="DNA-binding region" description="OmpR/PhoB-type" evidence="5">
    <location>
        <begin position="1"/>
        <end position="107"/>
    </location>
</feature>